<dbReference type="AlphaFoldDB" id="H1DIQ0"/>
<gene>
    <name evidence="1" type="ORF">HMPREF9449_02279</name>
</gene>
<dbReference type="EMBL" id="ADMC01000025">
    <property type="protein sequence ID" value="EHP46662.1"/>
    <property type="molecule type" value="Genomic_DNA"/>
</dbReference>
<accession>H1DIQ0</accession>
<sequence>MKKIIFKIIIVSLLTLIIGCNNDEDKKTRKPEEKIYVIDITKENAPFTHIFAYNRGYVIYANINKDGIPKNAIVKSGKVFFVLVFRENGKPYQSFYNNTIYIFDNICNNEIDIATIKDYMLDYSGYTFDNQYSNFETTESLDILGPNISNEIEKKIAKIRINYGAKFIGNTIGIINDTLYFPELIYLLGLAYTLIEYNGDYEDAIGIGYESKAAHHILSIIQYTNPEEEPTTLANYVVSNFSLLTSTLQLADKRQKQIKIAEEMLKEKNNNSIQNITK</sequence>
<organism evidence="1 2">
    <name type="scientific">Odoribacter laneus YIT 12061</name>
    <dbReference type="NCBI Taxonomy" id="742817"/>
    <lineage>
        <taxon>Bacteria</taxon>
        <taxon>Pseudomonadati</taxon>
        <taxon>Bacteroidota</taxon>
        <taxon>Bacteroidia</taxon>
        <taxon>Bacteroidales</taxon>
        <taxon>Odoribacteraceae</taxon>
        <taxon>Odoribacter</taxon>
    </lineage>
</organism>
<evidence type="ECO:0000313" key="1">
    <source>
        <dbReference type="EMBL" id="EHP46662.1"/>
    </source>
</evidence>
<reference evidence="1 2" key="1">
    <citation type="submission" date="2012-01" db="EMBL/GenBank/DDBJ databases">
        <title>The Genome Sequence of Odoribacter laneus YIT 12061.</title>
        <authorList>
            <consortium name="The Broad Institute Genome Sequencing Platform"/>
            <person name="Earl A."/>
            <person name="Ward D."/>
            <person name="Feldgarden M."/>
            <person name="Gevers D."/>
            <person name="Morotomi M."/>
            <person name="Young S.K."/>
            <person name="Zeng Q."/>
            <person name="Gargeya S."/>
            <person name="Fitzgerald M."/>
            <person name="Haas B."/>
            <person name="Abouelleil A."/>
            <person name="Alvarado L."/>
            <person name="Arachchi H.M."/>
            <person name="Berlin A."/>
            <person name="Chapman S.B."/>
            <person name="Gearin G."/>
            <person name="Goldberg J."/>
            <person name="Griggs A."/>
            <person name="Gujja S."/>
            <person name="Hansen M."/>
            <person name="Heiman D."/>
            <person name="Howarth C."/>
            <person name="Larimer J."/>
            <person name="Lui A."/>
            <person name="MacDonald P.J.P."/>
            <person name="McCowen C."/>
            <person name="Montmayeur A."/>
            <person name="Murphy C."/>
            <person name="Neiman D."/>
            <person name="Pearson M."/>
            <person name="Priest M."/>
            <person name="Roberts A."/>
            <person name="Saif S."/>
            <person name="Shea T."/>
            <person name="Sisk P."/>
            <person name="Stolte C."/>
            <person name="Sykes S."/>
            <person name="Wortman J."/>
            <person name="Nusbaum C."/>
            <person name="Birren B."/>
        </authorList>
    </citation>
    <scope>NUCLEOTIDE SEQUENCE [LARGE SCALE GENOMIC DNA]</scope>
    <source>
        <strain evidence="1 2">YIT 12061</strain>
    </source>
</reference>
<comment type="caution">
    <text evidence="1">The sequence shown here is derived from an EMBL/GenBank/DDBJ whole genome shotgun (WGS) entry which is preliminary data.</text>
</comment>
<name>H1DIQ0_9BACT</name>
<protein>
    <submittedName>
        <fullName evidence="1">Uncharacterized protein</fullName>
    </submittedName>
</protein>
<dbReference type="PATRIC" id="fig|742817.3.peg.2442"/>
<dbReference type="GeneID" id="98069826"/>
<keyword evidence="2" id="KW-1185">Reference proteome</keyword>
<dbReference type="Proteomes" id="UP000004892">
    <property type="component" value="Unassembled WGS sequence"/>
</dbReference>
<dbReference type="HOGENOM" id="CLU_1000525_0_0_10"/>
<proteinExistence type="predicted"/>
<evidence type="ECO:0000313" key="2">
    <source>
        <dbReference type="Proteomes" id="UP000004892"/>
    </source>
</evidence>
<dbReference type="RefSeq" id="WP_009137426.1">
    <property type="nucleotide sequence ID" value="NZ_JH594596.1"/>
</dbReference>
<dbReference type="PROSITE" id="PS51257">
    <property type="entry name" value="PROKAR_LIPOPROTEIN"/>
    <property type="match status" value="1"/>
</dbReference>